<evidence type="ECO:0000256" key="10">
    <source>
        <dbReference type="ARBA" id="ARBA00022806"/>
    </source>
</evidence>
<dbReference type="CDD" id="cd00873">
    <property type="entry name" value="KU80"/>
    <property type="match status" value="1"/>
</dbReference>
<evidence type="ECO:0000256" key="15">
    <source>
        <dbReference type="ARBA" id="ARBA00023204"/>
    </source>
</evidence>
<evidence type="ECO:0000313" key="22">
    <source>
        <dbReference type="EMBL" id="TVY88383.1"/>
    </source>
</evidence>
<dbReference type="Gene3D" id="2.40.290.10">
    <property type="match status" value="1"/>
</dbReference>
<evidence type="ECO:0000256" key="7">
    <source>
        <dbReference type="ARBA" id="ARBA00022741"/>
    </source>
</evidence>
<evidence type="ECO:0000256" key="13">
    <source>
        <dbReference type="ARBA" id="ARBA00023125"/>
    </source>
</evidence>
<name>A0A559M5Z7_9HELO</name>
<evidence type="ECO:0000256" key="3">
    <source>
        <dbReference type="ARBA" id="ARBA00007726"/>
    </source>
</evidence>
<evidence type="ECO:0000256" key="2">
    <source>
        <dbReference type="ARBA" id="ARBA00004574"/>
    </source>
</evidence>
<dbReference type="SMART" id="SM00559">
    <property type="entry name" value="Ku78"/>
    <property type="match status" value="1"/>
</dbReference>
<dbReference type="Gene3D" id="3.40.50.410">
    <property type="entry name" value="von Willebrand factor, type A domain"/>
    <property type="match status" value="1"/>
</dbReference>
<dbReference type="GO" id="GO:0016787">
    <property type="term" value="F:hydrolase activity"/>
    <property type="evidence" value="ECO:0007669"/>
    <property type="project" value="UniProtKB-KW"/>
</dbReference>
<keyword evidence="15" id="KW-0234">DNA repair</keyword>
<evidence type="ECO:0000256" key="5">
    <source>
        <dbReference type="ARBA" id="ARBA00021792"/>
    </source>
</evidence>
<evidence type="ECO:0000256" key="11">
    <source>
        <dbReference type="ARBA" id="ARBA00022840"/>
    </source>
</evidence>
<dbReference type="Gene3D" id="1.10.1600.10">
    <property type="match status" value="1"/>
</dbReference>
<evidence type="ECO:0000256" key="17">
    <source>
        <dbReference type="ARBA" id="ARBA00024890"/>
    </source>
</evidence>
<dbReference type="PANTHER" id="PTHR12604">
    <property type="entry name" value="KU AUTOANTIGEN DNA HELICASE"/>
    <property type="match status" value="1"/>
</dbReference>
<sequence length="738" mass="82419">MADKEANIYIVDVGASTAECRNGRMESDLEYGMKYVWEKIGLALQANRKGLGLGVIALRHDETKNDLDSGEGYENIAVLKDLGQIEMSHLKDLQKKIVSSSTDYGDAMSAMILAVHMIENFTRLKTGKLGKFKRKIVLVTDGQGIMDDNDLKSLAEKVNELEIELIVVGIDFDDLEYGFKEEDKPSNKRSNEKVLQELVESCKNGTFATMAEVLESLAEPVVKVTRPYCNYRGKLSLGDYNKYPDTAAYIDVERYFKTHQARPPGASSFVNKTSVSNGEASGQDTEMTDAPDLSAVKSSIRYQISDPSAPGGKQDVNREELSKAYYYGSTAVPISASEENVTKLETNQSFEIIGFIPNDKYERYLNMGECNITLAQSVNDKAKMALSSLIHALHELDSYAVARIVTKDGKGPQLVVMAPSIENEVEALLDVPLPFAEDVRIYSFPPLDRVITTSGAIMKKHRNLPNDDLVKSMSDYVDSMDLSGFGRDENGEPTEYMTIEETYAPGLHRINQAIRTRAVQPDKPVEEPPEILVKWSHPPPELVKKAAPKLQKLVEAADVKKVVDKVRGKRTRDQIKPLSGLDVNSLLNSQKPRAARKITMENSIPDFKQLLEATVSSSEIHDLVTQMAKIIYKMVANTAIGGSFDMVTENMRVLRSQMLDLEMPEIYNGFIRDFKQKLVAGELFENEFASNKRELWFRVVKSKRLGLIDTEVSEHSDISKEEAAQFYVLSTELPSRAK</sequence>
<feature type="region of interest" description="Disordered" evidence="20">
    <location>
        <begin position="262"/>
        <end position="291"/>
    </location>
</feature>
<dbReference type="Proteomes" id="UP000315522">
    <property type="component" value="Unassembled WGS sequence"/>
</dbReference>
<dbReference type="GO" id="GO:0003690">
    <property type="term" value="F:double-stranded DNA binding"/>
    <property type="evidence" value="ECO:0007669"/>
    <property type="project" value="TreeGrafter"/>
</dbReference>
<evidence type="ECO:0000313" key="23">
    <source>
        <dbReference type="Proteomes" id="UP000315522"/>
    </source>
</evidence>
<dbReference type="SUPFAM" id="SSF100939">
    <property type="entry name" value="SPOC domain-like"/>
    <property type="match status" value="1"/>
</dbReference>
<dbReference type="SUPFAM" id="SSF53300">
    <property type="entry name" value="vWA-like"/>
    <property type="match status" value="1"/>
</dbReference>
<dbReference type="InterPro" id="IPR005161">
    <property type="entry name" value="Ku_N"/>
</dbReference>
<keyword evidence="12" id="KW-0779">Telomere</keyword>
<reference evidence="22 23" key="1">
    <citation type="submission" date="2018-05" db="EMBL/GenBank/DDBJ databases">
        <title>Genome sequencing and assembly of the regulated plant pathogen Lachnellula willkommii and related sister species for the development of diagnostic species identification markers.</title>
        <authorList>
            <person name="Giroux E."/>
            <person name="Bilodeau G."/>
        </authorList>
    </citation>
    <scope>NUCLEOTIDE SEQUENCE [LARGE SCALE GENOMIC DNA]</scope>
    <source>
        <strain evidence="22 23">CBS 172.35</strain>
    </source>
</reference>
<evidence type="ECO:0000256" key="9">
    <source>
        <dbReference type="ARBA" id="ARBA00022801"/>
    </source>
</evidence>
<dbReference type="Pfam" id="PF03731">
    <property type="entry name" value="Ku_N"/>
    <property type="match status" value="1"/>
</dbReference>
<evidence type="ECO:0000256" key="4">
    <source>
        <dbReference type="ARBA" id="ARBA00012551"/>
    </source>
</evidence>
<keyword evidence="14" id="KW-0233">DNA recombination</keyword>
<keyword evidence="7" id="KW-0547">Nucleotide-binding</keyword>
<comment type="subcellular location">
    <subcellularLocation>
        <location evidence="2">Chromosome</location>
        <location evidence="2">Telomere</location>
    </subcellularLocation>
    <subcellularLocation>
        <location evidence="1">Nucleus</location>
    </subcellularLocation>
</comment>
<dbReference type="InterPro" id="IPR002035">
    <property type="entry name" value="VWF_A"/>
</dbReference>
<dbReference type="SUPFAM" id="SSF101420">
    <property type="entry name" value="C-terminal domain of Ku80"/>
    <property type="match status" value="1"/>
</dbReference>
<dbReference type="FunFam" id="3.40.50.410:FF:000073">
    <property type="entry name" value="ATP-dependent DNA helicase II subunit 2"/>
    <property type="match status" value="1"/>
</dbReference>
<evidence type="ECO:0000256" key="20">
    <source>
        <dbReference type="SAM" id="MobiDB-lite"/>
    </source>
</evidence>
<feature type="domain" description="VWFA" evidence="21">
    <location>
        <begin position="6"/>
        <end position="217"/>
    </location>
</feature>
<dbReference type="FunFam" id="1.10.1600.10:FF:000002">
    <property type="entry name" value="X-ray repair cross-complementing protein 5"/>
    <property type="match status" value="1"/>
</dbReference>
<dbReference type="GO" id="GO:0006310">
    <property type="term" value="P:DNA recombination"/>
    <property type="evidence" value="ECO:0007669"/>
    <property type="project" value="UniProtKB-KW"/>
</dbReference>
<evidence type="ECO:0000256" key="8">
    <source>
        <dbReference type="ARBA" id="ARBA00022763"/>
    </source>
</evidence>
<dbReference type="EMBL" id="QGML01001763">
    <property type="protein sequence ID" value="TVY88383.1"/>
    <property type="molecule type" value="Genomic_DNA"/>
</dbReference>
<evidence type="ECO:0000259" key="21">
    <source>
        <dbReference type="PROSITE" id="PS50234"/>
    </source>
</evidence>
<dbReference type="GO" id="GO:0003684">
    <property type="term" value="F:damaged DNA binding"/>
    <property type="evidence" value="ECO:0007669"/>
    <property type="project" value="InterPro"/>
</dbReference>
<dbReference type="InterPro" id="IPR036465">
    <property type="entry name" value="vWFA_dom_sf"/>
</dbReference>
<evidence type="ECO:0000256" key="19">
    <source>
        <dbReference type="ARBA" id="ARBA00047995"/>
    </source>
</evidence>
<keyword evidence="11" id="KW-0067">ATP-binding</keyword>
<dbReference type="InterPro" id="IPR016194">
    <property type="entry name" value="SPOC-like_C_dom_sf"/>
</dbReference>
<dbReference type="GO" id="GO:0000781">
    <property type="term" value="C:chromosome, telomeric region"/>
    <property type="evidence" value="ECO:0007669"/>
    <property type="project" value="UniProtKB-SubCell"/>
</dbReference>
<comment type="function">
    <text evidence="17">Single-stranded DNA-dependent ATP-dependent helicase. Involved in non-homologous end joining (NHEJ) DNA double strand break repair. DNA-binding is sequence-independent but has a high affinity to nicks in double-stranded DNA and to the ends of duplex DNA. Binds to naturally occurring chromosomal ends, and therefore provides chromosomal end protection. Required also for telomere recombination to repair telomeric ends in the absence of telomerase. KU70, of the KU70/KU80 heterodimer, binds to the stem loop of TLC1, the RNA component of telomerase. Involved in telomere maintenance. Interacts with telomeric repeats and subtelomeric sequences thereby controlling telomere length and protecting against subtelomeric rearrangement. Maintains telomeric chromatin, which is involved in silencing the expression of genes located at the telomere. Required for mating-type switching.</text>
</comment>
<evidence type="ECO:0000256" key="14">
    <source>
        <dbReference type="ARBA" id="ARBA00023172"/>
    </source>
</evidence>
<evidence type="ECO:0000256" key="18">
    <source>
        <dbReference type="ARBA" id="ARBA00031847"/>
    </source>
</evidence>
<evidence type="ECO:0000256" key="16">
    <source>
        <dbReference type="ARBA" id="ARBA00023242"/>
    </source>
</evidence>
<dbReference type="GO" id="GO:0003678">
    <property type="term" value="F:DNA helicase activity"/>
    <property type="evidence" value="ECO:0007669"/>
    <property type="project" value="UniProtKB-EC"/>
</dbReference>
<keyword evidence="9" id="KW-0378">Hydrolase</keyword>
<accession>A0A559M5Z7</accession>
<evidence type="ECO:0000256" key="6">
    <source>
        <dbReference type="ARBA" id="ARBA00022454"/>
    </source>
</evidence>
<gene>
    <name evidence="22" type="primary">KU80</name>
    <name evidence="22" type="ORF">LAWI1_G003873</name>
</gene>
<dbReference type="InterPro" id="IPR006164">
    <property type="entry name" value="DNA_bd_Ku70/Ku80"/>
</dbReference>
<comment type="catalytic activity">
    <reaction evidence="19">
        <text>ATP + H2O = ADP + phosphate + H(+)</text>
        <dbReference type="Rhea" id="RHEA:13065"/>
        <dbReference type="ChEBI" id="CHEBI:15377"/>
        <dbReference type="ChEBI" id="CHEBI:15378"/>
        <dbReference type="ChEBI" id="CHEBI:30616"/>
        <dbReference type="ChEBI" id="CHEBI:43474"/>
        <dbReference type="ChEBI" id="CHEBI:456216"/>
        <dbReference type="EC" id="3.6.4.12"/>
    </reaction>
</comment>
<dbReference type="GO" id="GO:0006303">
    <property type="term" value="P:double-strand break repair via nonhomologous end joining"/>
    <property type="evidence" value="ECO:0007669"/>
    <property type="project" value="InterPro"/>
</dbReference>
<proteinExistence type="inferred from homology"/>
<keyword evidence="23" id="KW-1185">Reference proteome</keyword>
<dbReference type="GO" id="GO:0042162">
    <property type="term" value="F:telomeric DNA binding"/>
    <property type="evidence" value="ECO:0007669"/>
    <property type="project" value="InterPro"/>
</dbReference>
<keyword evidence="16" id="KW-0539">Nucleus</keyword>
<dbReference type="AlphaFoldDB" id="A0A559M5Z7"/>
<evidence type="ECO:0000256" key="12">
    <source>
        <dbReference type="ARBA" id="ARBA00022895"/>
    </source>
</evidence>
<dbReference type="Gene3D" id="1.25.40.240">
    <property type="entry name" value="Ku, C-terminal domain"/>
    <property type="match status" value="1"/>
</dbReference>
<dbReference type="Pfam" id="PF02735">
    <property type="entry name" value="Ku"/>
    <property type="match status" value="1"/>
</dbReference>
<comment type="similarity">
    <text evidence="3">Belongs to the ku80 family.</text>
</comment>
<dbReference type="PIRSF" id="PIRSF016570">
    <property type="entry name" value="Ku80"/>
    <property type="match status" value="1"/>
</dbReference>
<dbReference type="InterPro" id="IPR024193">
    <property type="entry name" value="Ku80"/>
</dbReference>
<comment type="caution">
    <text evidence="22">The sequence shown here is derived from an EMBL/GenBank/DDBJ whole genome shotgun (WGS) entry which is preliminary data.</text>
</comment>
<organism evidence="22 23">
    <name type="scientific">Lachnellula willkommii</name>
    <dbReference type="NCBI Taxonomy" id="215461"/>
    <lineage>
        <taxon>Eukaryota</taxon>
        <taxon>Fungi</taxon>
        <taxon>Dikarya</taxon>
        <taxon>Ascomycota</taxon>
        <taxon>Pezizomycotina</taxon>
        <taxon>Leotiomycetes</taxon>
        <taxon>Helotiales</taxon>
        <taxon>Lachnaceae</taxon>
        <taxon>Lachnellula</taxon>
    </lineage>
</organism>
<protein>
    <recommendedName>
        <fullName evidence="5">ATP-dependent DNA helicase II subunit 2</fullName>
        <ecNumber evidence="4">3.6.4.12</ecNumber>
    </recommendedName>
    <alternativeName>
        <fullName evidence="18">ATP-dependent DNA helicase II subunit Ku80</fullName>
    </alternativeName>
</protein>
<keyword evidence="13" id="KW-0238">DNA-binding</keyword>
<dbReference type="PANTHER" id="PTHR12604:SF4">
    <property type="entry name" value="X-RAY REPAIR CROSS-COMPLEMENTING PROTEIN 5"/>
    <property type="match status" value="1"/>
</dbReference>
<keyword evidence="6" id="KW-0158">Chromosome</keyword>
<keyword evidence="10 22" id="KW-0347">Helicase</keyword>
<dbReference type="GO" id="GO:0043564">
    <property type="term" value="C:Ku70:Ku80 complex"/>
    <property type="evidence" value="ECO:0007669"/>
    <property type="project" value="InterPro"/>
</dbReference>
<dbReference type="InterPro" id="IPR036494">
    <property type="entry name" value="Ku_C_sf"/>
</dbReference>
<dbReference type="GO" id="GO:0000723">
    <property type="term" value="P:telomere maintenance"/>
    <property type="evidence" value="ECO:0007669"/>
    <property type="project" value="InterPro"/>
</dbReference>
<feature type="compositionally biased region" description="Polar residues" evidence="20">
    <location>
        <begin position="268"/>
        <end position="285"/>
    </location>
</feature>
<keyword evidence="8" id="KW-0227">DNA damage</keyword>
<evidence type="ECO:0000256" key="1">
    <source>
        <dbReference type="ARBA" id="ARBA00004123"/>
    </source>
</evidence>
<dbReference type="Pfam" id="PF08785">
    <property type="entry name" value="Ku_PK_bind"/>
    <property type="match status" value="1"/>
</dbReference>
<dbReference type="EC" id="3.6.4.12" evidence="4"/>
<dbReference type="GO" id="GO:0005524">
    <property type="term" value="F:ATP binding"/>
    <property type="evidence" value="ECO:0007669"/>
    <property type="project" value="UniProtKB-KW"/>
</dbReference>
<dbReference type="PROSITE" id="PS50234">
    <property type="entry name" value="VWFA"/>
    <property type="match status" value="1"/>
</dbReference>
<dbReference type="InterPro" id="IPR014893">
    <property type="entry name" value="Ku_PK_bind"/>
</dbReference>